<reference evidence="3 4" key="1">
    <citation type="submission" date="2020-01" db="EMBL/GenBank/DDBJ databases">
        <title>Complete genome sequence of Chitinophaga sp. H33E-04 isolated from quinoa roots.</title>
        <authorList>
            <person name="Weon H.-Y."/>
            <person name="Lee S.A."/>
        </authorList>
    </citation>
    <scope>NUCLEOTIDE SEQUENCE [LARGE SCALE GENOMIC DNA]</scope>
    <source>
        <strain evidence="3 4">H33E-04</strain>
    </source>
</reference>
<dbReference type="PROSITE" id="PS51257">
    <property type="entry name" value="PROKAR_LIPOPROTEIN"/>
    <property type="match status" value="1"/>
</dbReference>
<evidence type="ECO:0000256" key="2">
    <source>
        <dbReference type="SAM" id="SignalP"/>
    </source>
</evidence>
<feature type="compositionally biased region" description="Basic and acidic residues" evidence="1">
    <location>
        <begin position="34"/>
        <end position="45"/>
    </location>
</feature>
<dbReference type="RefSeq" id="WP_162333054.1">
    <property type="nucleotide sequence ID" value="NZ_CP048113.1"/>
</dbReference>
<name>A0A6B9ZL94_9BACT</name>
<feature type="region of interest" description="Disordered" evidence="1">
    <location>
        <begin position="21"/>
        <end position="52"/>
    </location>
</feature>
<feature type="signal peptide" evidence="2">
    <location>
        <begin position="1"/>
        <end position="20"/>
    </location>
</feature>
<accession>A0A6B9ZL94</accession>
<dbReference type="AlphaFoldDB" id="A0A6B9ZL94"/>
<evidence type="ECO:0000313" key="3">
    <source>
        <dbReference type="EMBL" id="QHS61383.1"/>
    </source>
</evidence>
<keyword evidence="2" id="KW-0732">Signal</keyword>
<dbReference type="EMBL" id="CP048113">
    <property type="protein sequence ID" value="QHS61383.1"/>
    <property type="molecule type" value="Genomic_DNA"/>
</dbReference>
<sequence>MRRIVLLVLVISLTSLSACHTRKKTGCPTPRKNWGAEKLLDEMSAPKKKKRR</sequence>
<evidence type="ECO:0000313" key="4">
    <source>
        <dbReference type="Proteomes" id="UP000476411"/>
    </source>
</evidence>
<gene>
    <name evidence="3" type="ORF">GWR21_17790</name>
</gene>
<feature type="chain" id="PRO_5025497496" evidence="2">
    <location>
        <begin position="21"/>
        <end position="52"/>
    </location>
</feature>
<keyword evidence="4" id="KW-1185">Reference proteome</keyword>
<dbReference type="Proteomes" id="UP000476411">
    <property type="component" value="Chromosome"/>
</dbReference>
<evidence type="ECO:0000256" key="1">
    <source>
        <dbReference type="SAM" id="MobiDB-lite"/>
    </source>
</evidence>
<protein>
    <submittedName>
        <fullName evidence="3">Uncharacterized protein</fullName>
    </submittedName>
</protein>
<dbReference type="KEGG" id="chih:GWR21_17790"/>
<proteinExistence type="predicted"/>
<organism evidence="3 4">
    <name type="scientific">Chitinophaga agri</name>
    <dbReference type="NCBI Taxonomy" id="2703787"/>
    <lineage>
        <taxon>Bacteria</taxon>
        <taxon>Pseudomonadati</taxon>
        <taxon>Bacteroidota</taxon>
        <taxon>Chitinophagia</taxon>
        <taxon>Chitinophagales</taxon>
        <taxon>Chitinophagaceae</taxon>
        <taxon>Chitinophaga</taxon>
    </lineage>
</organism>